<name>B9XDF4_PEDPL</name>
<dbReference type="AlphaFoldDB" id="B9XDF4"/>
<comment type="caution">
    <text evidence="1">The sequence shown here is derived from an EMBL/GenBank/DDBJ whole genome shotgun (WGS) entry which is preliminary data.</text>
</comment>
<proteinExistence type="predicted"/>
<dbReference type="RefSeq" id="WP_007413852.1">
    <property type="nucleotide sequence ID" value="NZ_ABOX02000006.1"/>
</dbReference>
<sequence length="340" mass="36189">MEITSLGLLTIKAESTYGTDAVPTLAANLIPPIGDSVSWNVQSTPVDRKLMDGTLDNLVGFNTMPNVNLKFRYELRGNRTDGTTADISSGNSAHAIEIDSLLQAANLNPTYTAESTTGSRNGYVVYQPKVYSGVGPSVTCYWYTALKLHKLVGGKVNVEKITWEAGKIVTLDISITGKYVAPIDNNFPTSGTTFLATKPPLFDTASVSIGSYNGAVLSQLTVDLGNKVKLRKSAIDADSIAGFVISGMDPKGTLDPESVAEATNPFWADWRNSNVKTITVTTGGTTAATSGNQFTGTFVSEYKGLPYGARDDVRILQVAFNIVKADLTGAAGSQFQLKFS</sequence>
<dbReference type="OrthoDB" id="6147138at2"/>
<keyword evidence="2" id="KW-1185">Reference proteome</keyword>
<dbReference type="Pfam" id="PF18906">
    <property type="entry name" value="Phage_tube_2"/>
    <property type="match status" value="1"/>
</dbReference>
<accession>B9XDF4</accession>
<dbReference type="STRING" id="320771.Cflav_PD6375"/>
<evidence type="ECO:0000313" key="1">
    <source>
        <dbReference type="EMBL" id="EEF62100.1"/>
    </source>
</evidence>
<protein>
    <submittedName>
        <fullName evidence="1">Uncharacterized protein</fullName>
    </submittedName>
</protein>
<dbReference type="EMBL" id="ABOX02000006">
    <property type="protein sequence ID" value="EEF62100.1"/>
    <property type="molecule type" value="Genomic_DNA"/>
</dbReference>
<organism evidence="1 2">
    <name type="scientific">Pedosphaera parvula (strain Ellin514)</name>
    <dbReference type="NCBI Taxonomy" id="320771"/>
    <lineage>
        <taxon>Bacteria</taxon>
        <taxon>Pseudomonadati</taxon>
        <taxon>Verrucomicrobiota</taxon>
        <taxon>Pedosphaerae</taxon>
        <taxon>Pedosphaerales</taxon>
        <taxon>Pedosphaeraceae</taxon>
        <taxon>Pedosphaera</taxon>
    </lineage>
</organism>
<dbReference type="InterPro" id="IPR044000">
    <property type="entry name" value="Phage_tube_2"/>
</dbReference>
<evidence type="ECO:0000313" key="2">
    <source>
        <dbReference type="Proteomes" id="UP000003688"/>
    </source>
</evidence>
<reference evidence="1 2" key="1">
    <citation type="journal article" date="2011" name="J. Bacteriol.">
        <title>Genome sequence of 'Pedosphaera parvula' Ellin514, an aerobic Verrucomicrobial isolate from pasture soil.</title>
        <authorList>
            <person name="Kant R."/>
            <person name="van Passel M.W."/>
            <person name="Sangwan P."/>
            <person name="Palva A."/>
            <person name="Lucas S."/>
            <person name="Copeland A."/>
            <person name="Lapidus A."/>
            <person name="Glavina Del Rio T."/>
            <person name="Dalin E."/>
            <person name="Tice H."/>
            <person name="Bruce D."/>
            <person name="Goodwin L."/>
            <person name="Pitluck S."/>
            <person name="Chertkov O."/>
            <person name="Larimer F.W."/>
            <person name="Land M.L."/>
            <person name="Hauser L."/>
            <person name="Brettin T.S."/>
            <person name="Detter J.C."/>
            <person name="Han S."/>
            <person name="de Vos W.M."/>
            <person name="Janssen P.H."/>
            <person name="Smidt H."/>
        </authorList>
    </citation>
    <scope>NUCLEOTIDE SEQUENCE [LARGE SCALE GENOMIC DNA]</scope>
    <source>
        <strain evidence="1 2">Ellin514</strain>
    </source>
</reference>
<gene>
    <name evidence="1" type="ORF">Cflav_PD6375</name>
</gene>
<dbReference type="Proteomes" id="UP000003688">
    <property type="component" value="Unassembled WGS sequence"/>
</dbReference>